<evidence type="ECO:0000256" key="8">
    <source>
        <dbReference type="ARBA" id="ARBA00035585"/>
    </source>
</evidence>
<keyword evidence="13" id="KW-1185">Reference proteome</keyword>
<dbReference type="GO" id="GO:0140114">
    <property type="term" value="P:cellular detoxification of fluoride"/>
    <property type="evidence" value="ECO:0007669"/>
    <property type="project" value="UniProtKB-UniRule"/>
</dbReference>
<proteinExistence type="inferred from homology"/>
<dbReference type="PANTHER" id="PTHR28259:SF1">
    <property type="entry name" value="FLUORIDE EXPORT PROTEIN 1-RELATED"/>
    <property type="match status" value="1"/>
</dbReference>
<comment type="subcellular location">
    <subcellularLocation>
        <location evidence="1 10">Cell membrane</location>
        <topology evidence="1 10">Multi-pass membrane protein</topology>
    </subcellularLocation>
</comment>
<evidence type="ECO:0000256" key="9">
    <source>
        <dbReference type="ARBA" id="ARBA00049940"/>
    </source>
</evidence>
<dbReference type="AlphaFoldDB" id="A0A542SNF2"/>
<dbReference type="Proteomes" id="UP000316181">
    <property type="component" value="Unassembled WGS sequence"/>
</dbReference>
<dbReference type="OrthoDB" id="4408652at2"/>
<evidence type="ECO:0000256" key="5">
    <source>
        <dbReference type="ARBA" id="ARBA00023136"/>
    </source>
</evidence>
<comment type="function">
    <text evidence="9 10">Fluoride-specific ion channel. Important for reducing fluoride concentration in the cell, thus reducing its toxicity.</text>
</comment>
<evidence type="ECO:0000256" key="1">
    <source>
        <dbReference type="ARBA" id="ARBA00004651"/>
    </source>
</evidence>
<feature type="transmembrane region" description="Helical" evidence="10">
    <location>
        <begin position="113"/>
        <end position="137"/>
    </location>
</feature>
<keyword evidence="3 10" id="KW-0812">Transmembrane</keyword>
<feature type="transmembrane region" description="Helical" evidence="10">
    <location>
        <begin position="83"/>
        <end position="101"/>
    </location>
</feature>
<evidence type="ECO:0000256" key="7">
    <source>
        <dbReference type="ARBA" id="ARBA00035120"/>
    </source>
</evidence>
<evidence type="ECO:0000313" key="13">
    <source>
        <dbReference type="Proteomes" id="UP000316181"/>
    </source>
</evidence>
<comment type="catalytic activity">
    <reaction evidence="8">
        <text>fluoride(in) = fluoride(out)</text>
        <dbReference type="Rhea" id="RHEA:76159"/>
        <dbReference type="ChEBI" id="CHEBI:17051"/>
    </reaction>
    <physiologicalReaction direction="left-to-right" evidence="8">
        <dbReference type="Rhea" id="RHEA:76160"/>
    </physiologicalReaction>
</comment>
<accession>A0A542SNF2</accession>
<dbReference type="HAMAP" id="MF_00454">
    <property type="entry name" value="FluC"/>
    <property type="match status" value="1"/>
</dbReference>
<dbReference type="GO" id="GO:0005886">
    <property type="term" value="C:plasma membrane"/>
    <property type="evidence" value="ECO:0007669"/>
    <property type="project" value="UniProtKB-SubCell"/>
</dbReference>
<evidence type="ECO:0000256" key="3">
    <source>
        <dbReference type="ARBA" id="ARBA00022692"/>
    </source>
</evidence>
<keyword evidence="5 10" id="KW-0472">Membrane</keyword>
<dbReference type="Pfam" id="PF02537">
    <property type="entry name" value="CRCB"/>
    <property type="match status" value="1"/>
</dbReference>
<keyword evidence="10" id="KW-0406">Ion transport</keyword>
<organism evidence="12 13">
    <name type="scientific">Rarobacter incanus</name>
    <dbReference type="NCBI Taxonomy" id="153494"/>
    <lineage>
        <taxon>Bacteria</taxon>
        <taxon>Bacillati</taxon>
        <taxon>Actinomycetota</taxon>
        <taxon>Actinomycetes</taxon>
        <taxon>Micrococcales</taxon>
        <taxon>Rarobacteraceae</taxon>
        <taxon>Rarobacter</taxon>
    </lineage>
</organism>
<dbReference type="EMBL" id="VFNV01000001">
    <property type="protein sequence ID" value="TQK76143.1"/>
    <property type="molecule type" value="Genomic_DNA"/>
</dbReference>
<evidence type="ECO:0000313" key="12">
    <source>
        <dbReference type="EMBL" id="TQK76143.1"/>
    </source>
</evidence>
<feature type="transmembrane region" description="Helical" evidence="10">
    <location>
        <begin position="48"/>
        <end position="71"/>
    </location>
</feature>
<keyword evidence="10" id="KW-0813">Transport</keyword>
<comment type="caution">
    <text evidence="12">The sequence shown here is derived from an EMBL/GenBank/DDBJ whole genome shotgun (WGS) entry which is preliminary data.</text>
</comment>
<evidence type="ECO:0000256" key="11">
    <source>
        <dbReference type="SAM" id="MobiDB-lite"/>
    </source>
</evidence>
<dbReference type="GO" id="GO:0046872">
    <property type="term" value="F:metal ion binding"/>
    <property type="evidence" value="ECO:0007669"/>
    <property type="project" value="UniProtKB-KW"/>
</dbReference>
<comment type="activity regulation">
    <text evidence="10">Na(+) is not transported, but it plays an essential structural role and its presence is essential for fluoride channel function.</text>
</comment>
<keyword evidence="10" id="KW-0479">Metal-binding</keyword>
<keyword evidence="4 10" id="KW-1133">Transmembrane helix</keyword>
<keyword evidence="10" id="KW-0915">Sodium</keyword>
<feature type="compositionally biased region" description="Acidic residues" evidence="11">
    <location>
        <begin position="154"/>
        <end position="168"/>
    </location>
</feature>
<feature type="binding site" evidence="10">
    <location>
        <position position="96"/>
    </location>
    <ligand>
        <name>Na(+)</name>
        <dbReference type="ChEBI" id="CHEBI:29101"/>
        <note>structural</note>
    </ligand>
</feature>
<dbReference type="RefSeq" id="WP_142111464.1">
    <property type="nucleotide sequence ID" value="NZ_BAAATB010000002.1"/>
</dbReference>
<feature type="binding site" evidence="10">
    <location>
        <position position="93"/>
    </location>
    <ligand>
        <name>Na(+)</name>
        <dbReference type="ChEBI" id="CHEBI:29101"/>
        <note>structural</note>
    </ligand>
</feature>
<dbReference type="GO" id="GO:0062054">
    <property type="term" value="F:fluoride channel activity"/>
    <property type="evidence" value="ECO:0007669"/>
    <property type="project" value="UniProtKB-UniRule"/>
</dbReference>
<protein>
    <recommendedName>
        <fullName evidence="10">Fluoride-specific ion channel FluC</fullName>
    </recommendedName>
</protein>
<gene>
    <name evidence="10" type="primary">fluC</name>
    <name evidence="10" type="synonym">crcB</name>
    <name evidence="12" type="ORF">FB389_0801</name>
</gene>
<reference evidence="12 13" key="1">
    <citation type="submission" date="2019-06" db="EMBL/GenBank/DDBJ databases">
        <title>Sequencing the genomes of 1000 actinobacteria strains.</title>
        <authorList>
            <person name="Klenk H.-P."/>
        </authorList>
    </citation>
    <scope>NUCLEOTIDE SEQUENCE [LARGE SCALE GENOMIC DNA]</scope>
    <source>
        <strain evidence="12 13">DSM 10596</strain>
    </source>
</reference>
<evidence type="ECO:0000256" key="6">
    <source>
        <dbReference type="ARBA" id="ARBA00023303"/>
    </source>
</evidence>
<dbReference type="InterPro" id="IPR003691">
    <property type="entry name" value="FluC"/>
</dbReference>
<comment type="similarity">
    <text evidence="7 10">Belongs to the fluoride channel Fluc/FEX (TC 1.A.43) family.</text>
</comment>
<evidence type="ECO:0000256" key="4">
    <source>
        <dbReference type="ARBA" id="ARBA00022989"/>
    </source>
</evidence>
<name>A0A542SNF2_9MICO</name>
<keyword evidence="6 10" id="KW-0407">Ion channel</keyword>
<dbReference type="PANTHER" id="PTHR28259">
    <property type="entry name" value="FLUORIDE EXPORT PROTEIN 1-RELATED"/>
    <property type="match status" value="1"/>
</dbReference>
<sequence>MPHTPLVSPVRKASRHAFAVSVSLVFAGGACGAMLRDIVTLIVPAYRFPVAIFAINIVGAFILGWLGEHLLGKVPDPVRRERLRLTFGTGVMGGFTTYSSFAADSAHLVAQGYLDIAVLYALASVVTGLAACALGVWAGARTGRITPALTPVNDADEPTSELLEEAADRDEFAAPAARSNGEES</sequence>
<feature type="region of interest" description="Disordered" evidence="11">
    <location>
        <begin position="150"/>
        <end position="184"/>
    </location>
</feature>
<evidence type="ECO:0000256" key="10">
    <source>
        <dbReference type="HAMAP-Rule" id="MF_00454"/>
    </source>
</evidence>
<evidence type="ECO:0000256" key="2">
    <source>
        <dbReference type="ARBA" id="ARBA00022475"/>
    </source>
</evidence>
<keyword evidence="2 10" id="KW-1003">Cell membrane</keyword>